<sequence>MLGRLGMTIEDCIDAYRRLAKKAFTPKRRLSPLPLPPTGAYSAKALEKAIKEVVKTECKDETCSTWDSCPHENALFRSDACVKTCGRDDIEFIDAAFGYNNPCEVLIEEAQKQFPEARQLHILSIGTGLGAIVTIKDSRVSILKALKSISTTSKKVADRLDEKYGTTGQYYRFNVDRGLEDVTLADWEKASKISAHTHNYLLEKQRDIIRCAKAYSSASRAVDGDASDQQQQRDSLRSHVVDEAGWDNQEALDYGQSILRNIVLRDSEQRNAITGLGIRSRARISDNTCSGGSKQWNSVRA</sequence>
<dbReference type="SUPFAM" id="SSF52151">
    <property type="entry name" value="FabD/lysophospholipase-like"/>
    <property type="match status" value="1"/>
</dbReference>
<keyword evidence="1" id="KW-0378">Hydrolase</keyword>
<dbReference type="GO" id="GO:0016020">
    <property type="term" value="C:membrane"/>
    <property type="evidence" value="ECO:0007669"/>
    <property type="project" value="TreeGrafter"/>
</dbReference>
<dbReference type="PANTHER" id="PTHR24185:SF1">
    <property type="entry name" value="CALCIUM-INDEPENDENT PHOSPHOLIPASE A2-GAMMA"/>
    <property type="match status" value="1"/>
</dbReference>
<keyword evidence="2" id="KW-0442">Lipid degradation</keyword>
<gene>
    <name evidence="3" type="ORF">Daesc_007961</name>
</gene>
<accession>A0AAX6MG46</accession>
<dbReference type="AlphaFoldDB" id="A0AAX6MG46"/>
<organism evidence="3 4">
    <name type="scientific">Daldinia eschscholtzii</name>
    <dbReference type="NCBI Taxonomy" id="292717"/>
    <lineage>
        <taxon>Eukaryota</taxon>
        <taxon>Fungi</taxon>
        <taxon>Dikarya</taxon>
        <taxon>Ascomycota</taxon>
        <taxon>Pezizomycotina</taxon>
        <taxon>Sordariomycetes</taxon>
        <taxon>Xylariomycetidae</taxon>
        <taxon>Xylariales</taxon>
        <taxon>Hypoxylaceae</taxon>
        <taxon>Daldinia</taxon>
    </lineage>
</organism>
<dbReference type="GO" id="GO:0019369">
    <property type="term" value="P:arachidonate metabolic process"/>
    <property type="evidence" value="ECO:0007669"/>
    <property type="project" value="TreeGrafter"/>
</dbReference>
<dbReference type="GO" id="GO:0047499">
    <property type="term" value="F:calcium-independent phospholipase A2 activity"/>
    <property type="evidence" value="ECO:0007669"/>
    <property type="project" value="TreeGrafter"/>
</dbReference>
<reference evidence="3 4" key="1">
    <citation type="journal article" date="2024" name="Front Chem Biol">
        <title>Unveiling the potential of Daldinia eschscholtzii MFLUCC 19-0629 through bioactivity and bioinformatics studies for enhanced sustainable agriculture production.</title>
        <authorList>
            <person name="Brooks S."/>
            <person name="Weaver J.A."/>
            <person name="Klomchit A."/>
            <person name="Alharthi S.A."/>
            <person name="Onlamun T."/>
            <person name="Nurani R."/>
            <person name="Vong T.K."/>
            <person name="Alberti F."/>
            <person name="Greco C."/>
        </authorList>
    </citation>
    <scope>NUCLEOTIDE SEQUENCE [LARGE SCALE GENOMIC DNA]</scope>
    <source>
        <strain evidence="3">MFLUCC 19-0629</strain>
    </source>
</reference>
<evidence type="ECO:0000256" key="2">
    <source>
        <dbReference type="ARBA" id="ARBA00022963"/>
    </source>
</evidence>
<keyword evidence="4" id="KW-1185">Reference proteome</keyword>
<evidence type="ECO:0000313" key="3">
    <source>
        <dbReference type="EMBL" id="KAK6951426.1"/>
    </source>
</evidence>
<evidence type="ECO:0000256" key="1">
    <source>
        <dbReference type="ARBA" id="ARBA00022801"/>
    </source>
</evidence>
<dbReference type="PANTHER" id="PTHR24185">
    <property type="entry name" value="CALCIUM-INDEPENDENT PHOSPHOLIPASE A2-GAMMA"/>
    <property type="match status" value="1"/>
</dbReference>
<proteinExistence type="predicted"/>
<dbReference type="Gene3D" id="3.40.1090.10">
    <property type="entry name" value="Cytosolic phospholipase A2 catalytic domain"/>
    <property type="match status" value="2"/>
</dbReference>
<keyword evidence="2" id="KW-0443">Lipid metabolism</keyword>
<dbReference type="GO" id="GO:0016042">
    <property type="term" value="P:lipid catabolic process"/>
    <property type="evidence" value="ECO:0007669"/>
    <property type="project" value="UniProtKB-KW"/>
</dbReference>
<comment type="caution">
    <text evidence="3">The sequence shown here is derived from an EMBL/GenBank/DDBJ whole genome shotgun (WGS) entry which is preliminary data.</text>
</comment>
<evidence type="ECO:0000313" key="4">
    <source>
        <dbReference type="Proteomes" id="UP001369815"/>
    </source>
</evidence>
<dbReference type="InterPro" id="IPR016035">
    <property type="entry name" value="Acyl_Trfase/lysoPLipase"/>
</dbReference>
<dbReference type="Proteomes" id="UP001369815">
    <property type="component" value="Unassembled WGS sequence"/>
</dbReference>
<protein>
    <submittedName>
        <fullName evidence="3">Uncharacterized protein</fullName>
    </submittedName>
</protein>
<dbReference type="EMBL" id="JBANMG010000007">
    <property type="protein sequence ID" value="KAK6951426.1"/>
    <property type="molecule type" value="Genomic_DNA"/>
</dbReference>
<name>A0AAX6MG46_9PEZI</name>